<keyword evidence="2" id="KW-1185">Reference proteome</keyword>
<organism evidence="1 2">
    <name type="scientific">Racocetra persica</name>
    <dbReference type="NCBI Taxonomy" id="160502"/>
    <lineage>
        <taxon>Eukaryota</taxon>
        <taxon>Fungi</taxon>
        <taxon>Fungi incertae sedis</taxon>
        <taxon>Mucoromycota</taxon>
        <taxon>Glomeromycotina</taxon>
        <taxon>Glomeromycetes</taxon>
        <taxon>Diversisporales</taxon>
        <taxon>Gigasporaceae</taxon>
        <taxon>Racocetra</taxon>
    </lineage>
</organism>
<dbReference type="Proteomes" id="UP000789920">
    <property type="component" value="Unassembled WGS sequence"/>
</dbReference>
<sequence>MSSELELLRQQVTKLETENTKLKQIIEEIANLRIENTRLKQIIKQNRTTNDASQVPILSHINGSDEVTAQIIVDLFNTAMKTRQKENLCWYCYTKAYENRVNDIKSKNKIDDQSARTL</sequence>
<gene>
    <name evidence="1" type="ORF">RPERSI_LOCUS17489</name>
</gene>
<proteinExistence type="predicted"/>
<reference evidence="1" key="1">
    <citation type="submission" date="2021-06" db="EMBL/GenBank/DDBJ databases">
        <authorList>
            <person name="Kallberg Y."/>
            <person name="Tangrot J."/>
            <person name="Rosling A."/>
        </authorList>
    </citation>
    <scope>NUCLEOTIDE SEQUENCE</scope>
    <source>
        <strain evidence="1">MA461A</strain>
    </source>
</reference>
<name>A0ACA9R863_9GLOM</name>
<evidence type="ECO:0000313" key="1">
    <source>
        <dbReference type="EMBL" id="CAG8780391.1"/>
    </source>
</evidence>
<evidence type="ECO:0000313" key="2">
    <source>
        <dbReference type="Proteomes" id="UP000789920"/>
    </source>
</evidence>
<protein>
    <submittedName>
        <fullName evidence="1">35251_t:CDS:1</fullName>
    </submittedName>
</protein>
<dbReference type="EMBL" id="CAJVQC010044858">
    <property type="protein sequence ID" value="CAG8780391.1"/>
    <property type="molecule type" value="Genomic_DNA"/>
</dbReference>
<feature type="non-terminal residue" evidence="1">
    <location>
        <position position="118"/>
    </location>
</feature>
<comment type="caution">
    <text evidence="1">The sequence shown here is derived from an EMBL/GenBank/DDBJ whole genome shotgun (WGS) entry which is preliminary data.</text>
</comment>
<accession>A0ACA9R863</accession>